<dbReference type="SUPFAM" id="SSF48295">
    <property type="entry name" value="TrpR-like"/>
    <property type="match status" value="1"/>
</dbReference>
<dbReference type="InterPro" id="IPR010921">
    <property type="entry name" value="Trp_repressor/repl_initiator"/>
</dbReference>
<keyword evidence="6" id="KW-0238">DNA-binding</keyword>
<evidence type="ECO:0000313" key="8">
    <source>
        <dbReference type="EMBL" id="AQQ08874.1"/>
    </source>
</evidence>
<dbReference type="Gene3D" id="1.10.1270.10">
    <property type="entry name" value="TrpR-like"/>
    <property type="match status" value="1"/>
</dbReference>
<protein>
    <submittedName>
        <fullName evidence="8">Trp operon repressor</fullName>
    </submittedName>
</protein>
<evidence type="ECO:0000256" key="2">
    <source>
        <dbReference type="ARBA" id="ARBA00007027"/>
    </source>
</evidence>
<dbReference type="GO" id="GO:0005737">
    <property type="term" value="C:cytoplasm"/>
    <property type="evidence" value="ECO:0007669"/>
    <property type="project" value="UniProtKB-SubCell"/>
</dbReference>
<evidence type="ECO:0000256" key="4">
    <source>
        <dbReference type="ARBA" id="ARBA00022491"/>
    </source>
</evidence>
<dbReference type="InterPro" id="IPR013335">
    <property type="entry name" value="Trp_repress_bac"/>
</dbReference>
<keyword evidence="4" id="KW-0678">Repressor</keyword>
<evidence type="ECO:0000256" key="6">
    <source>
        <dbReference type="ARBA" id="ARBA00023125"/>
    </source>
</evidence>
<accession>A0A1Q2HNN4</accession>
<evidence type="ECO:0000256" key="5">
    <source>
        <dbReference type="ARBA" id="ARBA00023015"/>
    </source>
</evidence>
<dbReference type="InterPro" id="IPR038116">
    <property type="entry name" value="TrpR-like_sf"/>
</dbReference>
<gene>
    <name evidence="8" type="ORF">L21SP3_00667</name>
</gene>
<dbReference type="GO" id="GO:0003700">
    <property type="term" value="F:DNA-binding transcription factor activity"/>
    <property type="evidence" value="ECO:0007669"/>
    <property type="project" value="InterPro"/>
</dbReference>
<dbReference type="PANTHER" id="PTHR38025">
    <property type="entry name" value="TRP OPERON REPRESSOR"/>
    <property type="match status" value="1"/>
</dbReference>
<keyword evidence="7" id="KW-0804">Transcription</keyword>
<dbReference type="GO" id="GO:0043565">
    <property type="term" value="F:sequence-specific DNA binding"/>
    <property type="evidence" value="ECO:0007669"/>
    <property type="project" value="InterPro"/>
</dbReference>
<sequence>MQQDFKELIQILLEIDGAADMECFLEELLTPSERKDVILRWKLLKMVHSGTPQRQIASELGISLCKITRGSKILKNPDSICRGFLDKGIAEDG</sequence>
<evidence type="ECO:0000256" key="7">
    <source>
        <dbReference type="ARBA" id="ARBA00023163"/>
    </source>
</evidence>
<dbReference type="RefSeq" id="WP_077539341.1">
    <property type="nucleotide sequence ID" value="NZ_CP019633.1"/>
</dbReference>
<evidence type="ECO:0000313" key="9">
    <source>
        <dbReference type="Proteomes" id="UP000188273"/>
    </source>
</evidence>
<reference evidence="9" key="1">
    <citation type="submission" date="2017-02" db="EMBL/GenBank/DDBJ databases">
        <title>Comparative genomics and description of representatives of a novel lineage of planctomycetes thriving in anoxic sediments.</title>
        <authorList>
            <person name="Spring S."/>
            <person name="Bunk B."/>
            <person name="Sproer C."/>
            <person name="Klenk H.-P."/>
        </authorList>
    </citation>
    <scope>NUCLEOTIDE SEQUENCE [LARGE SCALE GENOMIC DNA]</scope>
    <source>
        <strain evidence="9">L21-RPul-D3</strain>
    </source>
</reference>
<keyword evidence="9" id="KW-1185">Reference proteome</keyword>
<dbReference type="Proteomes" id="UP000188273">
    <property type="component" value="Chromosome"/>
</dbReference>
<organism evidence="8 9">
    <name type="scientific">Sedimentisphaera cyanobacteriorum</name>
    <dbReference type="NCBI Taxonomy" id="1940790"/>
    <lineage>
        <taxon>Bacteria</taxon>
        <taxon>Pseudomonadati</taxon>
        <taxon>Planctomycetota</taxon>
        <taxon>Phycisphaerae</taxon>
        <taxon>Sedimentisphaerales</taxon>
        <taxon>Sedimentisphaeraceae</taxon>
        <taxon>Sedimentisphaera</taxon>
    </lineage>
</organism>
<dbReference type="EMBL" id="CP019633">
    <property type="protein sequence ID" value="AQQ08874.1"/>
    <property type="molecule type" value="Genomic_DNA"/>
</dbReference>
<dbReference type="InterPro" id="IPR000831">
    <property type="entry name" value="Trp_repress"/>
</dbReference>
<keyword evidence="3" id="KW-0963">Cytoplasm</keyword>
<dbReference type="PANTHER" id="PTHR38025:SF1">
    <property type="entry name" value="TRP OPERON REPRESSOR"/>
    <property type="match status" value="1"/>
</dbReference>
<name>A0A1Q2HNN4_9BACT</name>
<proteinExistence type="inferred from homology"/>
<keyword evidence="5" id="KW-0805">Transcription regulation</keyword>
<dbReference type="KEGG" id="pbu:L21SP3_00667"/>
<dbReference type="Pfam" id="PF01371">
    <property type="entry name" value="Trp_repressor"/>
    <property type="match status" value="1"/>
</dbReference>
<comment type="similarity">
    <text evidence="2">Belongs to the TrpR family.</text>
</comment>
<evidence type="ECO:0000256" key="1">
    <source>
        <dbReference type="ARBA" id="ARBA00004496"/>
    </source>
</evidence>
<dbReference type="AlphaFoldDB" id="A0A1Q2HNN4"/>
<dbReference type="OrthoDB" id="370734at2"/>
<evidence type="ECO:0000256" key="3">
    <source>
        <dbReference type="ARBA" id="ARBA00022490"/>
    </source>
</evidence>
<comment type="subcellular location">
    <subcellularLocation>
        <location evidence="1">Cytoplasm</location>
    </subcellularLocation>
</comment>